<evidence type="ECO:0000259" key="4">
    <source>
        <dbReference type="Pfam" id="PF13577"/>
    </source>
</evidence>
<protein>
    <submittedName>
        <fullName evidence="5">Nuclear transport factor 2 family protein</fullName>
    </submittedName>
</protein>
<name>A0ABT0IH31_9ACTN</name>
<keyword evidence="6" id="KW-1185">Reference proteome</keyword>
<comment type="caution">
    <text evidence="5">The sequence shown here is derived from an EMBL/GenBank/DDBJ whole genome shotgun (WGS) entry which is preliminary data.</text>
</comment>
<reference evidence="5 6" key="1">
    <citation type="submission" date="2022-04" db="EMBL/GenBank/DDBJ databases">
        <title>Streptomyces sp. nov. LCR6-01 isolated from Lichen of Dirinaria sp.</title>
        <authorList>
            <person name="Kanchanasin P."/>
            <person name="Tanasupawat S."/>
            <person name="Phongsopitanun W."/>
        </authorList>
    </citation>
    <scope>NUCLEOTIDE SEQUENCE [LARGE SCALE GENOMIC DNA]</scope>
    <source>
        <strain evidence="5 6">LCR6-01</strain>
    </source>
</reference>
<dbReference type="EMBL" id="JALPTH010000029">
    <property type="protein sequence ID" value="MCK8680633.1"/>
    <property type="molecule type" value="Genomic_DNA"/>
</dbReference>
<gene>
    <name evidence="5" type="ORF">M1O15_25205</name>
</gene>
<dbReference type="RefSeq" id="WP_248636449.1">
    <property type="nucleotide sequence ID" value="NZ_JALPTH010000029.1"/>
</dbReference>
<dbReference type="InterPro" id="IPR032710">
    <property type="entry name" value="NTF2-like_dom_sf"/>
</dbReference>
<evidence type="ECO:0000313" key="5">
    <source>
        <dbReference type="EMBL" id="MCK8680633.1"/>
    </source>
</evidence>
<feature type="region of interest" description="Disordered" evidence="3">
    <location>
        <begin position="167"/>
        <end position="194"/>
    </location>
</feature>
<dbReference type="PANTHER" id="PTHR37042">
    <property type="entry name" value="OUTER MEMBRANE PROTEIN RV1973"/>
    <property type="match status" value="1"/>
</dbReference>
<comment type="subcellular location">
    <subcellularLocation>
        <location evidence="1">Membrane</location>
    </subcellularLocation>
</comment>
<evidence type="ECO:0000256" key="3">
    <source>
        <dbReference type="SAM" id="MobiDB-lite"/>
    </source>
</evidence>
<evidence type="ECO:0000256" key="1">
    <source>
        <dbReference type="ARBA" id="ARBA00004370"/>
    </source>
</evidence>
<proteinExistence type="predicted"/>
<dbReference type="InterPro" id="IPR037401">
    <property type="entry name" value="SnoaL-like"/>
</dbReference>
<dbReference type="Pfam" id="PF13577">
    <property type="entry name" value="SnoaL_4"/>
    <property type="match status" value="1"/>
</dbReference>
<sequence>MTRPNRPTRERKPPPTRLALLAALLLAAGFAAWSSADWYAAAHDERVAYSRQRDAALDAAEQGVRNLNTLDHAELEQGLALWEESATGELLKELKGSRAEFTRQVRSARTATSARVLSGALTELDDRAGRARAMVAVRITVRTPDRKSAVKDSRMLTELTRTGGGWKLSALGQAPLGDPGTTGGEAPDEEAGSR</sequence>
<dbReference type="PANTHER" id="PTHR37042:SF4">
    <property type="entry name" value="OUTER MEMBRANE PROTEIN RV1973"/>
    <property type="match status" value="1"/>
</dbReference>
<keyword evidence="2" id="KW-0472">Membrane</keyword>
<evidence type="ECO:0000256" key="2">
    <source>
        <dbReference type="ARBA" id="ARBA00023136"/>
    </source>
</evidence>
<feature type="domain" description="SnoaL-like" evidence="4">
    <location>
        <begin position="68"/>
        <end position="170"/>
    </location>
</feature>
<accession>A0ABT0IH31</accession>
<organism evidence="5 6">
    <name type="scientific">Streptomyces lichenis</name>
    <dbReference type="NCBI Taxonomy" id="2306967"/>
    <lineage>
        <taxon>Bacteria</taxon>
        <taxon>Bacillati</taxon>
        <taxon>Actinomycetota</taxon>
        <taxon>Actinomycetes</taxon>
        <taxon>Kitasatosporales</taxon>
        <taxon>Streptomycetaceae</taxon>
        <taxon>Streptomyces</taxon>
    </lineage>
</organism>
<dbReference type="SUPFAM" id="SSF54427">
    <property type="entry name" value="NTF2-like"/>
    <property type="match status" value="1"/>
</dbReference>
<dbReference type="Proteomes" id="UP001522868">
    <property type="component" value="Unassembled WGS sequence"/>
</dbReference>
<evidence type="ECO:0000313" key="6">
    <source>
        <dbReference type="Proteomes" id="UP001522868"/>
    </source>
</evidence>